<evidence type="ECO:0000313" key="1">
    <source>
        <dbReference type="EMBL" id="MPV35972.1"/>
    </source>
</evidence>
<dbReference type="SUPFAM" id="SSF55831">
    <property type="entry name" value="Thymidylate synthase/dCMP hydroxymethylase"/>
    <property type="match status" value="1"/>
</dbReference>
<dbReference type="RefSeq" id="WP_152193245.1">
    <property type="nucleotide sequence ID" value="NZ_VUKD01000001.1"/>
</dbReference>
<protein>
    <recommendedName>
        <fullName evidence="3">Thymidylate synthase</fullName>
    </recommendedName>
</protein>
<gene>
    <name evidence="1" type="ORF">GB881_02725</name>
</gene>
<dbReference type="Gene3D" id="3.30.572.10">
    <property type="entry name" value="Thymidylate synthase/dCMP hydroxymethylase domain"/>
    <property type="match status" value="1"/>
</dbReference>
<dbReference type="OrthoDB" id="2111297at2"/>
<evidence type="ECO:0008006" key="3">
    <source>
        <dbReference type="Google" id="ProtNLM"/>
    </source>
</evidence>
<proteinExistence type="predicted"/>
<dbReference type="Proteomes" id="UP000437709">
    <property type="component" value="Unassembled WGS sequence"/>
</dbReference>
<evidence type="ECO:0000313" key="2">
    <source>
        <dbReference type="Proteomes" id="UP000437709"/>
    </source>
</evidence>
<dbReference type="InterPro" id="IPR036926">
    <property type="entry name" value="Thymidate_synth/dCMP_Mease_sf"/>
</dbReference>
<name>A0A6N7EC27_9MICO</name>
<dbReference type="EMBL" id="WHPC01000005">
    <property type="protein sequence ID" value="MPV35972.1"/>
    <property type="molecule type" value="Genomic_DNA"/>
</dbReference>
<organism evidence="1 2">
    <name type="scientific">Georgenia subflava</name>
    <dbReference type="NCBI Taxonomy" id="1622177"/>
    <lineage>
        <taxon>Bacteria</taxon>
        <taxon>Bacillati</taxon>
        <taxon>Actinomycetota</taxon>
        <taxon>Actinomycetes</taxon>
        <taxon>Micrococcales</taxon>
        <taxon>Bogoriellaceae</taxon>
        <taxon>Georgenia</taxon>
    </lineage>
</organism>
<accession>A0A6N7EC27</accession>
<dbReference type="AlphaFoldDB" id="A0A6N7EC27"/>
<reference evidence="1 2" key="1">
    <citation type="submission" date="2019-10" db="EMBL/GenBank/DDBJ databases">
        <title>Georgenia wutianyii sp. nov. and Georgenia yuyongxinii sp. nov. isolated from plateau pika (Ochotona curzoniae) in the Qinghai-Tibet plateau of China.</title>
        <authorList>
            <person name="Tian Z."/>
        </authorList>
    </citation>
    <scope>NUCLEOTIDE SEQUENCE [LARGE SCALE GENOMIC DNA]</scope>
    <source>
        <strain evidence="1 2">JCM 19765</strain>
    </source>
</reference>
<sequence>MSLHISAQLLSDAWVQVLAAVNAEPRGTATHALVSISAPQEGAHMGVSHVVDSVLRDEDKHGVITVANTIFPSALYNDPGFDWSAELSDEEAALLDTAARELYVAYLDSLPTLQRVYANQSGTYFARMISWPGKTATGTNQLATRIEALRGERRQRRKTSNFSDIALAGEVDGAGGGLEEYAVSDNRTRGFPCLVHIDISVREGALAILGVYRHWHLITRGYGNLIGLARLQAFLCQQTGFAPGELAVVAGHANAERSDYSGKSGVAKILTDAAASLHGRETAASA</sequence>
<comment type="caution">
    <text evidence="1">The sequence shown here is derived from an EMBL/GenBank/DDBJ whole genome shotgun (WGS) entry which is preliminary data.</text>
</comment>
<keyword evidence="2" id="KW-1185">Reference proteome</keyword>